<dbReference type="InterPro" id="IPR027417">
    <property type="entry name" value="P-loop_NTPase"/>
</dbReference>
<dbReference type="CDD" id="cd03249">
    <property type="entry name" value="ABC_MTABC3_MDL1_MDL2"/>
    <property type="match status" value="2"/>
</dbReference>
<dbReference type="RefSeq" id="XP_013019722.1">
    <property type="nucleotide sequence ID" value="XM_013164268.1"/>
</dbReference>
<dbReference type="Pfam" id="PF00664">
    <property type="entry name" value="ABC_membrane"/>
    <property type="match status" value="2"/>
</dbReference>
<feature type="transmembrane region" description="Helical" evidence="9">
    <location>
        <begin position="820"/>
        <end position="844"/>
    </location>
</feature>
<accession>S9QXW0</accession>
<dbReference type="GO" id="GO:0005524">
    <property type="term" value="F:ATP binding"/>
    <property type="evidence" value="ECO:0007669"/>
    <property type="project" value="UniProtKB-KW"/>
</dbReference>
<dbReference type="VEuPathDB" id="FungiDB:SOCG_01313"/>
<feature type="transmembrane region" description="Helical" evidence="9">
    <location>
        <begin position="210"/>
        <end position="229"/>
    </location>
</feature>
<feature type="domain" description="ABC transporter" evidence="10">
    <location>
        <begin position="1100"/>
        <end position="1337"/>
    </location>
</feature>
<dbReference type="InterPro" id="IPR036640">
    <property type="entry name" value="ABC1_TM_sf"/>
</dbReference>
<evidence type="ECO:0000256" key="6">
    <source>
        <dbReference type="ARBA" id="ARBA00022840"/>
    </source>
</evidence>
<dbReference type="EMBL" id="KE503208">
    <property type="protein sequence ID" value="EPX71095.1"/>
    <property type="molecule type" value="Genomic_DNA"/>
</dbReference>
<dbReference type="CDD" id="cd18577">
    <property type="entry name" value="ABC_6TM_Pgp_ABCB1_D1_like"/>
    <property type="match status" value="1"/>
</dbReference>
<dbReference type="OMA" id="IGMAAPY"/>
<evidence type="ECO:0000256" key="8">
    <source>
        <dbReference type="ARBA" id="ARBA00023136"/>
    </source>
</evidence>
<dbReference type="OrthoDB" id="6500128at2759"/>
<evidence type="ECO:0000256" key="3">
    <source>
        <dbReference type="ARBA" id="ARBA00022448"/>
    </source>
</evidence>
<evidence type="ECO:0000313" key="12">
    <source>
        <dbReference type="EMBL" id="EPX71095.1"/>
    </source>
</evidence>
<dbReference type="InterPro" id="IPR017871">
    <property type="entry name" value="ABC_transporter-like_CS"/>
</dbReference>
<keyword evidence="5" id="KW-0547">Nucleotide-binding</keyword>
<dbReference type="SUPFAM" id="SSF52540">
    <property type="entry name" value="P-loop containing nucleoside triphosphate hydrolases"/>
    <property type="match status" value="2"/>
</dbReference>
<feature type="domain" description="ABC transmembrane type-1" evidence="11">
    <location>
        <begin position="88"/>
        <end position="377"/>
    </location>
</feature>
<gene>
    <name evidence="12" type="ORF">SOCG_01313</name>
</gene>
<keyword evidence="4 9" id="KW-0812">Transmembrane</keyword>
<dbReference type="Proteomes" id="UP000016088">
    <property type="component" value="Unassembled WGS sequence"/>
</dbReference>
<feature type="transmembrane region" description="Helical" evidence="9">
    <location>
        <begin position="897"/>
        <end position="917"/>
    </location>
</feature>
<evidence type="ECO:0000256" key="1">
    <source>
        <dbReference type="ARBA" id="ARBA00004141"/>
    </source>
</evidence>
<feature type="transmembrane region" description="Helical" evidence="9">
    <location>
        <begin position="134"/>
        <end position="158"/>
    </location>
</feature>
<dbReference type="PANTHER" id="PTHR43394">
    <property type="entry name" value="ATP-DEPENDENT PERMEASE MDL1, MITOCHONDRIAL"/>
    <property type="match status" value="1"/>
</dbReference>
<keyword evidence="6" id="KW-0067">ATP-binding</keyword>
<dbReference type="InterPro" id="IPR039421">
    <property type="entry name" value="Type_1_exporter"/>
</dbReference>
<feature type="domain" description="ABC transporter" evidence="10">
    <location>
        <begin position="412"/>
        <end position="657"/>
    </location>
</feature>
<dbReference type="SUPFAM" id="SSF90123">
    <property type="entry name" value="ABC transporter transmembrane region"/>
    <property type="match status" value="2"/>
</dbReference>
<dbReference type="GO" id="GO:0005743">
    <property type="term" value="C:mitochondrial inner membrane"/>
    <property type="evidence" value="ECO:0007669"/>
    <property type="project" value="TreeGrafter"/>
</dbReference>
<keyword evidence="13" id="KW-1185">Reference proteome</keyword>
<comment type="similarity">
    <text evidence="2">Belongs to the ABC transporter superfamily. ABCB family. Multidrug resistance exporter (TC 3.A.1.201) subfamily.</text>
</comment>
<feature type="transmembrane region" description="Helical" evidence="9">
    <location>
        <begin position="1003"/>
        <end position="1025"/>
    </location>
</feature>
<protein>
    <submittedName>
        <fullName evidence="12">Leptomycin efflux transporter Pmd1</fullName>
    </submittedName>
</protein>
<organism evidence="12 13">
    <name type="scientific">Schizosaccharomyces octosporus (strain yFS286)</name>
    <name type="common">Fission yeast</name>
    <name type="synonym">Octosporomyces octosporus</name>
    <dbReference type="NCBI Taxonomy" id="483514"/>
    <lineage>
        <taxon>Eukaryota</taxon>
        <taxon>Fungi</taxon>
        <taxon>Dikarya</taxon>
        <taxon>Ascomycota</taxon>
        <taxon>Taphrinomycotina</taxon>
        <taxon>Schizosaccharomycetes</taxon>
        <taxon>Schizosaccharomycetales</taxon>
        <taxon>Schizosaccharomycetaceae</taxon>
        <taxon>Schizosaccharomyces</taxon>
    </lineage>
</organism>
<feature type="transmembrane region" description="Helical" evidence="9">
    <location>
        <begin position="235"/>
        <end position="256"/>
    </location>
</feature>
<keyword evidence="8 9" id="KW-0472">Membrane</keyword>
<dbReference type="PROSITE" id="PS50929">
    <property type="entry name" value="ABC_TM1F"/>
    <property type="match status" value="2"/>
</dbReference>
<dbReference type="FunFam" id="3.40.50.300:FF:000251">
    <property type="entry name" value="ABC transporter B family member 19"/>
    <property type="match status" value="1"/>
</dbReference>
<dbReference type="Gene3D" id="1.20.1560.10">
    <property type="entry name" value="ABC transporter type 1, transmembrane domain"/>
    <property type="match status" value="1"/>
</dbReference>
<dbReference type="PROSITE" id="PS50893">
    <property type="entry name" value="ABC_TRANSPORTER_2"/>
    <property type="match status" value="2"/>
</dbReference>
<dbReference type="InterPro" id="IPR003593">
    <property type="entry name" value="AAA+_ATPase"/>
</dbReference>
<keyword evidence="7 9" id="KW-1133">Transmembrane helix</keyword>
<proteinExistence type="inferred from homology"/>
<evidence type="ECO:0000259" key="10">
    <source>
        <dbReference type="PROSITE" id="PS50893"/>
    </source>
</evidence>
<evidence type="ECO:0000256" key="7">
    <source>
        <dbReference type="ARBA" id="ARBA00022989"/>
    </source>
</evidence>
<dbReference type="FunFam" id="1.20.1560.10:FF:000102">
    <property type="entry name" value="ABC multidrug transporter Mdr1"/>
    <property type="match status" value="1"/>
</dbReference>
<evidence type="ECO:0000313" key="13">
    <source>
        <dbReference type="Proteomes" id="UP000016088"/>
    </source>
</evidence>
<feature type="transmembrane region" description="Helical" evidence="9">
    <location>
        <begin position="312"/>
        <end position="330"/>
    </location>
</feature>
<keyword evidence="3" id="KW-0813">Transport</keyword>
<evidence type="ECO:0000256" key="4">
    <source>
        <dbReference type="ARBA" id="ARBA00022692"/>
    </source>
</evidence>
<dbReference type="GO" id="GO:0090374">
    <property type="term" value="P:oligopeptide export from mitochondrion"/>
    <property type="evidence" value="ECO:0007669"/>
    <property type="project" value="TreeGrafter"/>
</dbReference>
<dbReference type="Gene3D" id="3.40.50.300">
    <property type="entry name" value="P-loop containing nucleotide triphosphate hydrolases"/>
    <property type="match status" value="2"/>
</dbReference>
<evidence type="ECO:0000256" key="2">
    <source>
        <dbReference type="ARBA" id="ARBA00007577"/>
    </source>
</evidence>
<dbReference type="PROSITE" id="PS00211">
    <property type="entry name" value="ABC_TRANSPORTER_1"/>
    <property type="match status" value="2"/>
</dbReference>
<feature type="transmembrane region" description="Helical" evidence="9">
    <location>
        <begin position="773"/>
        <end position="800"/>
    </location>
</feature>
<evidence type="ECO:0000259" key="11">
    <source>
        <dbReference type="PROSITE" id="PS50929"/>
    </source>
</evidence>
<feature type="transmembrane region" description="Helical" evidence="9">
    <location>
        <begin position="923"/>
        <end position="940"/>
    </location>
</feature>
<dbReference type="GO" id="GO:0016887">
    <property type="term" value="F:ATP hydrolysis activity"/>
    <property type="evidence" value="ECO:0007669"/>
    <property type="project" value="InterPro"/>
</dbReference>
<evidence type="ECO:0000256" key="9">
    <source>
        <dbReference type="SAM" id="Phobius"/>
    </source>
</evidence>
<feature type="transmembrane region" description="Helical" evidence="9">
    <location>
        <begin position="84"/>
        <end position="108"/>
    </location>
</feature>
<dbReference type="eggNOG" id="KOG0055">
    <property type="taxonomic scope" value="Eukaryota"/>
</dbReference>
<dbReference type="CDD" id="cd18578">
    <property type="entry name" value="ABC_6TM_Pgp_ABCB1_D2_like"/>
    <property type="match status" value="1"/>
</dbReference>
<dbReference type="Pfam" id="PF00005">
    <property type="entry name" value="ABC_tran"/>
    <property type="match status" value="2"/>
</dbReference>
<reference evidence="12 13" key="1">
    <citation type="journal article" date="2011" name="Science">
        <title>Comparative functional genomics of the fission yeasts.</title>
        <authorList>
            <person name="Rhind N."/>
            <person name="Chen Z."/>
            <person name="Yassour M."/>
            <person name="Thompson D.A."/>
            <person name="Haas B.J."/>
            <person name="Habib N."/>
            <person name="Wapinski I."/>
            <person name="Roy S."/>
            <person name="Lin M.F."/>
            <person name="Heiman D.I."/>
            <person name="Young S.K."/>
            <person name="Furuya K."/>
            <person name="Guo Y."/>
            <person name="Pidoux A."/>
            <person name="Chen H.M."/>
            <person name="Robbertse B."/>
            <person name="Goldberg J.M."/>
            <person name="Aoki K."/>
            <person name="Bayne E.H."/>
            <person name="Berlin A.M."/>
            <person name="Desjardins C.A."/>
            <person name="Dobbs E."/>
            <person name="Dukaj L."/>
            <person name="Fan L."/>
            <person name="FitzGerald M.G."/>
            <person name="French C."/>
            <person name="Gujja S."/>
            <person name="Hansen K."/>
            <person name="Keifenheim D."/>
            <person name="Levin J.Z."/>
            <person name="Mosher R.A."/>
            <person name="Mueller C.A."/>
            <person name="Pfiffner J."/>
            <person name="Priest M."/>
            <person name="Russ C."/>
            <person name="Smialowska A."/>
            <person name="Swoboda P."/>
            <person name="Sykes S.M."/>
            <person name="Vaughn M."/>
            <person name="Vengrova S."/>
            <person name="Yoder R."/>
            <person name="Zeng Q."/>
            <person name="Allshire R."/>
            <person name="Baulcombe D."/>
            <person name="Birren B.W."/>
            <person name="Brown W."/>
            <person name="Ekwall K."/>
            <person name="Kellis M."/>
            <person name="Leatherwood J."/>
            <person name="Levin H."/>
            <person name="Margalit H."/>
            <person name="Martienssen R."/>
            <person name="Nieduszynski C.A."/>
            <person name="Spatafora J.W."/>
            <person name="Friedman N."/>
            <person name="Dalgaard J.Z."/>
            <person name="Baumann P."/>
            <person name="Niki H."/>
            <person name="Regev A."/>
            <person name="Nusbaum C."/>
        </authorList>
    </citation>
    <scope>NUCLEOTIDE SEQUENCE [LARGE SCALE GENOMIC DNA]</scope>
    <source>
        <strain evidence="13">yFS286</strain>
    </source>
</reference>
<dbReference type="FunFam" id="3.40.50.300:FF:000967">
    <property type="entry name" value="ABC multidrug transporter mdr4"/>
    <property type="match status" value="1"/>
</dbReference>
<dbReference type="SMART" id="SM00382">
    <property type="entry name" value="AAA"/>
    <property type="match status" value="2"/>
</dbReference>
<dbReference type="GO" id="GO:0015421">
    <property type="term" value="F:ABC-type oligopeptide transporter activity"/>
    <property type="evidence" value="ECO:0007669"/>
    <property type="project" value="TreeGrafter"/>
</dbReference>
<dbReference type="InterPro" id="IPR003439">
    <property type="entry name" value="ABC_transporter-like_ATP-bd"/>
</dbReference>
<sequence>MTDLKISASKKSNVEENSEHSLVVVDQLPSNSLNNPEEILEVVEDPFAKYTAEEREILYRQINDSEAKVAGYTRILTCNDKWDYLLQLIGCLTAIGAGLGLPFLALIAGKLSKVFTDYFSGQNVDNFQHSVNQFVLYFVYIAIGVFGCSFVYTVAFIVSGERISREIRKQYLHAVLSQNVGYFDHLGAGEITTRITSDTNYIQDGLGEKVGLVLSSASTFVSGFVIGFIRAWKFTLIISSMLLAILGGMTFGISYITKYSKPHIGQLSSSSSFVEEVFSNVRNALAFGTQRLLTESYAKFLSPAKRYGTKRALVMGVMTGWMFFVSYGYYGLAFWEGGRLLHAGELNVDKLISCFFAVMTASYSLANITPQMQAFANCASAAKKIFDTIDRTSPINIFSSSGKQLEKVHGEVELKNVRFVYPTRPEVVVLDDFSLLCPAGKITALVGASGSGKSTIIGLVERFYDPIAGQVMLDGEDIGDLNTAWLRSHISLVQQEPVLFAVSVFENIAFGLIDNDLFKFTEDEVRERVFCAAKTANAYEFIMTLPEKFDTNVGQQGFLLSGGQKQRIAIARAIISDPKILLLDEATSALDTNSEVSVQKALEDASKSRTTIVVAHRLSTIRNADNIVVVNAGKIVEQGTHSDLLSLNGAYAKLVEMQKFRETNNDDAVIIEEENIDGSRITVAQSGNDDSSSKEIHPVNQEKVNGTISLRNIPLTKLPMDGVPDLSKKSLDNIGDESTDTDSTSKLESNVAKMSTWRTLVFIHSFVDGALEIAYVSVGILASMVCGAAYPVQAVVNAWYMNIFANVASPDYFHQVNTFAVYWLILAIAEFFGHSMSQIAMSYMSESILLRIRRHVFSVLIRQDIEFFDRSENSVGTLTTSLSTSIQNLEGLTGTTLGTFMQIFTNIVSVSILSLILGWKLSLVILATSPVMIASGYYRVAALDRIQNNLSEACKASAAFACESTSAIKTVASLTRESKIYEHYCASLVQPGKETAFSSMVSAFLFAASQAVTFLVNGLGFWYGATLVRKGEYNLVHFFTCYIGVVYGVQQAGQVLGYAADVSKAKSSAASIKYICDSKPKIDTWSEEGLRIETLGNSSIVFEAVRFHYPTRKHIQVLRGLNLTIKPGQFVAFVGASGCGKSTMIGLIERFYDCQSGSIKVGGVDIREYNINDYREQIALVSQEPTLYQGTIRENIVLGASRDVRDEEIIECCKMANIHDFIMGLPNGYETLSGRKGSSFSGGQKQRIAIARALIRNPKILLLDEATSALDSYSEKVVQEVLNRASEGRTTVAIAHRLSSIQHADCIFVLDKGIIVETGTHSELVKKGGRYHELVIEQGLGN</sequence>
<dbReference type="HOGENOM" id="CLU_000604_17_2_1"/>
<dbReference type="InterPro" id="IPR011527">
    <property type="entry name" value="ABC1_TM_dom"/>
</dbReference>
<name>S9QXW0_SCHOY</name>
<dbReference type="PANTHER" id="PTHR43394:SF1">
    <property type="entry name" value="ATP-BINDING CASSETTE SUB-FAMILY B MEMBER 10, MITOCHONDRIAL"/>
    <property type="match status" value="1"/>
</dbReference>
<comment type="subcellular location">
    <subcellularLocation>
        <location evidence="1">Membrane</location>
        <topology evidence="1">Multi-pass membrane protein</topology>
    </subcellularLocation>
</comment>
<feature type="domain" description="ABC transmembrane type-1" evidence="11">
    <location>
        <begin position="778"/>
        <end position="1064"/>
    </location>
</feature>
<dbReference type="GeneID" id="25030295"/>
<evidence type="ECO:0000256" key="5">
    <source>
        <dbReference type="ARBA" id="ARBA00022741"/>
    </source>
</evidence>